<evidence type="ECO:0000256" key="3">
    <source>
        <dbReference type="PIRSR" id="PIRSR606225-1"/>
    </source>
</evidence>
<evidence type="ECO:0000313" key="6">
    <source>
        <dbReference type="EMBL" id="MDC2828915.1"/>
    </source>
</evidence>
<reference evidence="6" key="1">
    <citation type="submission" date="2023-01" db="EMBL/GenBank/DDBJ databases">
        <title>Genome analysis of 13 Lactobacillus isolated from gut of wild boar.</title>
        <authorList>
            <person name="Papp P."/>
            <person name="Libisch B."/>
            <person name="Nagy T."/>
            <person name="Olasz F."/>
        </authorList>
    </citation>
    <scope>NUCLEOTIDE SEQUENCE</scope>
    <source>
        <strain evidence="6">F146</strain>
    </source>
</reference>
<evidence type="ECO:0000256" key="2">
    <source>
        <dbReference type="ARBA" id="ARBA00010876"/>
    </source>
</evidence>
<dbReference type="GO" id="GO:0009982">
    <property type="term" value="F:pseudouridine synthase activity"/>
    <property type="evidence" value="ECO:0007669"/>
    <property type="project" value="InterPro"/>
</dbReference>
<name>A0AAJ1HUW3_LIMMU</name>
<dbReference type="NCBIfam" id="TIGR00005">
    <property type="entry name" value="rluA_subfam"/>
    <property type="match status" value="1"/>
</dbReference>
<dbReference type="GO" id="GO:0140098">
    <property type="term" value="F:catalytic activity, acting on RNA"/>
    <property type="evidence" value="ECO:0007669"/>
    <property type="project" value="UniProtKB-ARBA"/>
</dbReference>
<comment type="caution">
    <text evidence="6">The sequence shown here is derived from an EMBL/GenBank/DDBJ whole genome shotgun (WGS) entry which is preliminary data.</text>
</comment>
<dbReference type="InterPro" id="IPR006145">
    <property type="entry name" value="PsdUridine_synth_RsuA/RluA"/>
</dbReference>
<proteinExistence type="inferred from homology"/>
<dbReference type="InterPro" id="IPR050188">
    <property type="entry name" value="RluA_PseudoU_synthase"/>
</dbReference>
<feature type="domain" description="Pseudouridine synthase RsuA/RluA-like" evidence="5">
    <location>
        <begin position="86"/>
        <end position="238"/>
    </location>
</feature>
<protein>
    <recommendedName>
        <fullName evidence="4">Pseudouridine synthase</fullName>
        <ecNumber evidence="4">5.4.99.-</ecNumber>
    </recommendedName>
</protein>
<evidence type="ECO:0000313" key="7">
    <source>
        <dbReference type="Proteomes" id="UP001220670"/>
    </source>
</evidence>
<dbReference type="Pfam" id="PF00849">
    <property type="entry name" value="PseudoU_synth_2"/>
    <property type="match status" value="1"/>
</dbReference>
<keyword evidence="4" id="KW-0413">Isomerase</keyword>
<dbReference type="Gene3D" id="3.30.2350.10">
    <property type="entry name" value="Pseudouridine synthase"/>
    <property type="match status" value="1"/>
</dbReference>
<dbReference type="AlphaFoldDB" id="A0AAJ1HUW3"/>
<dbReference type="InterPro" id="IPR006225">
    <property type="entry name" value="PsdUridine_synth_RluC/D"/>
</dbReference>
<dbReference type="PANTHER" id="PTHR21600">
    <property type="entry name" value="MITOCHONDRIAL RNA PSEUDOURIDINE SYNTHASE"/>
    <property type="match status" value="1"/>
</dbReference>
<dbReference type="EC" id="5.4.99.-" evidence="4"/>
<dbReference type="InterPro" id="IPR020103">
    <property type="entry name" value="PsdUridine_synth_cat_dom_sf"/>
</dbReference>
<dbReference type="CDD" id="cd02869">
    <property type="entry name" value="PseudoU_synth_RluA_like"/>
    <property type="match status" value="1"/>
</dbReference>
<dbReference type="GO" id="GO:0000455">
    <property type="term" value="P:enzyme-directed rRNA pseudouridine synthesis"/>
    <property type="evidence" value="ECO:0007669"/>
    <property type="project" value="TreeGrafter"/>
</dbReference>
<organism evidence="6 7">
    <name type="scientific">Limosilactobacillus mucosae</name>
    <name type="common">Lactobacillus mucosae</name>
    <dbReference type="NCBI Taxonomy" id="97478"/>
    <lineage>
        <taxon>Bacteria</taxon>
        <taxon>Bacillati</taxon>
        <taxon>Bacillota</taxon>
        <taxon>Bacilli</taxon>
        <taxon>Lactobacillales</taxon>
        <taxon>Lactobacillaceae</taxon>
        <taxon>Limosilactobacillus</taxon>
    </lineage>
</organism>
<comment type="catalytic activity">
    <reaction evidence="1 4">
        <text>a uridine in RNA = a pseudouridine in RNA</text>
        <dbReference type="Rhea" id="RHEA:48348"/>
        <dbReference type="Rhea" id="RHEA-COMP:12068"/>
        <dbReference type="Rhea" id="RHEA-COMP:12069"/>
        <dbReference type="ChEBI" id="CHEBI:65314"/>
        <dbReference type="ChEBI" id="CHEBI:65315"/>
    </reaction>
</comment>
<feature type="active site" evidence="3">
    <location>
        <position position="135"/>
    </location>
</feature>
<evidence type="ECO:0000259" key="5">
    <source>
        <dbReference type="Pfam" id="PF00849"/>
    </source>
</evidence>
<dbReference type="SUPFAM" id="SSF55120">
    <property type="entry name" value="Pseudouridine synthase"/>
    <property type="match status" value="1"/>
</dbReference>
<dbReference type="EMBL" id="JAQONE010000002">
    <property type="protein sequence ID" value="MDC2828915.1"/>
    <property type="molecule type" value="Genomic_DNA"/>
</dbReference>
<evidence type="ECO:0000256" key="1">
    <source>
        <dbReference type="ARBA" id="ARBA00000073"/>
    </source>
</evidence>
<sequence>MEFAWVYTGNQPIKLRSALKQRGVTSSLIKVAIFHGGQMTINHEPKWAIDLVEPGDRFAIELPPEVPNDHVPACQAPFEIAYEDRDFLVINKAAGVATVPAHNVAVQDSLVNRVKYYYQKQGYENQVTHVATRLDKDTSGLVVFPKHRFAHAVLDDQLKHHTVKKEYVALVSGRITITHGYIDAPIQRDPESFVKRQVGLDGKAAVTEYWLTHATDQASIVKIRLHTGRTHQIRVHFSYLNHPLLGDVMYGGPAVMDRQALHCQWLSFYSPFLGRQIELNAPMPSDMKTAIEKIESINKRDAD</sequence>
<dbReference type="GO" id="GO:0003723">
    <property type="term" value="F:RNA binding"/>
    <property type="evidence" value="ECO:0007669"/>
    <property type="project" value="InterPro"/>
</dbReference>
<gene>
    <name evidence="6" type="ORF">PO250_00910</name>
</gene>
<comment type="similarity">
    <text evidence="2 4">Belongs to the pseudouridine synthase RluA family.</text>
</comment>
<accession>A0AAJ1HUW3</accession>
<dbReference type="PANTHER" id="PTHR21600:SF35">
    <property type="entry name" value="PSEUDOURIDINE SYNTHASE"/>
    <property type="match status" value="1"/>
</dbReference>
<comment type="function">
    <text evidence="4">Responsible for synthesis of pseudouridine from uracil.</text>
</comment>
<dbReference type="RefSeq" id="WP_272208308.1">
    <property type="nucleotide sequence ID" value="NZ_JAQOMV010000035.1"/>
</dbReference>
<evidence type="ECO:0000256" key="4">
    <source>
        <dbReference type="RuleBase" id="RU362028"/>
    </source>
</evidence>
<dbReference type="Proteomes" id="UP001220670">
    <property type="component" value="Unassembled WGS sequence"/>
</dbReference>